<name>A0A4S8L6D9_DENBC</name>
<reference evidence="2 3" key="1">
    <citation type="journal article" date="2019" name="Nat. Ecol. Evol.">
        <title>Megaphylogeny resolves global patterns of mushroom evolution.</title>
        <authorList>
            <person name="Varga T."/>
            <person name="Krizsan K."/>
            <person name="Foldi C."/>
            <person name="Dima B."/>
            <person name="Sanchez-Garcia M."/>
            <person name="Sanchez-Ramirez S."/>
            <person name="Szollosi G.J."/>
            <person name="Szarkandi J.G."/>
            <person name="Papp V."/>
            <person name="Albert L."/>
            <person name="Andreopoulos W."/>
            <person name="Angelini C."/>
            <person name="Antonin V."/>
            <person name="Barry K.W."/>
            <person name="Bougher N.L."/>
            <person name="Buchanan P."/>
            <person name="Buyck B."/>
            <person name="Bense V."/>
            <person name="Catcheside P."/>
            <person name="Chovatia M."/>
            <person name="Cooper J."/>
            <person name="Damon W."/>
            <person name="Desjardin D."/>
            <person name="Finy P."/>
            <person name="Geml J."/>
            <person name="Haridas S."/>
            <person name="Hughes K."/>
            <person name="Justo A."/>
            <person name="Karasinski D."/>
            <person name="Kautmanova I."/>
            <person name="Kiss B."/>
            <person name="Kocsube S."/>
            <person name="Kotiranta H."/>
            <person name="LaButti K.M."/>
            <person name="Lechner B.E."/>
            <person name="Liimatainen K."/>
            <person name="Lipzen A."/>
            <person name="Lukacs Z."/>
            <person name="Mihaltcheva S."/>
            <person name="Morgado L.N."/>
            <person name="Niskanen T."/>
            <person name="Noordeloos M.E."/>
            <person name="Ohm R.A."/>
            <person name="Ortiz-Santana B."/>
            <person name="Ovrebo C."/>
            <person name="Racz N."/>
            <person name="Riley R."/>
            <person name="Savchenko A."/>
            <person name="Shiryaev A."/>
            <person name="Soop K."/>
            <person name="Spirin V."/>
            <person name="Szebenyi C."/>
            <person name="Tomsovsky M."/>
            <person name="Tulloss R.E."/>
            <person name="Uehling J."/>
            <person name="Grigoriev I.V."/>
            <person name="Vagvolgyi C."/>
            <person name="Papp T."/>
            <person name="Martin F.M."/>
            <person name="Miettinen O."/>
            <person name="Hibbett D.S."/>
            <person name="Nagy L.G."/>
        </authorList>
    </citation>
    <scope>NUCLEOTIDE SEQUENCE [LARGE SCALE GENOMIC DNA]</scope>
    <source>
        <strain evidence="2 3">CBS 962.96</strain>
    </source>
</reference>
<dbReference type="EMBL" id="ML179616">
    <property type="protein sequence ID" value="THU84189.1"/>
    <property type="molecule type" value="Genomic_DNA"/>
</dbReference>
<evidence type="ECO:0000256" key="1">
    <source>
        <dbReference type="SAM" id="MobiDB-lite"/>
    </source>
</evidence>
<evidence type="ECO:0000313" key="3">
    <source>
        <dbReference type="Proteomes" id="UP000297245"/>
    </source>
</evidence>
<organism evidence="2 3">
    <name type="scientific">Dendrothele bispora (strain CBS 962.96)</name>
    <dbReference type="NCBI Taxonomy" id="1314807"/>
    <lineage>
        <taxon>Eukaryota</taxon>
        <taxon>Fungi</taxon>
        <taxon>Dikarya</taxon>
        <taxon>Basidiomycota</taxon>
        <taxon>Agaricomycotina</taxon>
        <taxon>Agaricomycetes</taxon>
        <taxon>Agaricomycetidae</taxon>
        <taxon>Agaricales</taxon>
        <taxon>Agaricales incertae sedis</taxon>
        <taxon>Dendrothele</taxon>
    </lineage>
</organism>
<keyword evidence="3" id="KW-1185">Reference proteome</keyword>
<feature type="compositionally biased region" description="Polar residues" evidence="1">
    <location>
        <begin position="38"/>
        <end position="50"/>
    </location>
</feature>
<feature type="region of interest" description="Disordered" evidence="1">
    <location>
        <begin position="181"/>
        <end position="203"/>
    </location>
</feature>
<feature type="region of interest" description="Disordered" evidence="1">
    <location>
        <begin position="221"/>
        <end position="247"/>
    </location>
</feature>
<feature type="region of interest" description="Disordered" evidence="1">
    <location>
        <begin position="1"/>
        <end position="105"/>
    </location>
</feature>
<feature type="compositionally biased region" description="Polar residues" evidence="1">
    <location>
        <begin position="1"/>
        <end position="30"/>
    </location>
</feature>
<accession>A0A4S8L6D9</accession>
<evidence type="ECO:0008006" key="4">
    <source>
        <dbReference type="Google" id="ProtNLM"/>
    </source>
</evidence>
<dbReference type="OrthoDB" id="3162660at2759"/>
<sequence length="540" mass="59531">MSDTTQTSVITSSTYQPLENSPIFPSSYTTHSRRRPSHQTQVQNASTTTSVDRESTLTQLQPQTPIQTSSPTWQSQSSSPVRLAMAESHRTEHSFETSTKSSGSKPLASLKLLSHASKSGSLPVFYENENIDCTLLLRAGSRGDSSIRAIRANITGQIITGSRSEDTHTFLEVVHPVWPKSDTSVSASSPSHDTTQSNTNSSPKLIGDCYWQFSISLPSTVTRHRSDGSTEVSRNPESSSSSMVTTYRLPETYSDRHSDVTVKYSLAINVVRGRFRPNSGIETSFAYIPQTHPSPASELRQLSYREGIPLLGPNADPQGWKTLPVFLATGRLFENTPVEVQCTFSLARPLCYTRGSVIPFFLDLYSSYSQALKLVSEPSSVVVCLRQCVRYFQASGAHKSKVAWEQSFEDVSTASLWVPPATIDSNRHGIDDRTTRRLEGEIMIPKNLKPSSSMDHFSISYSVVFRCFDVAGFKHTPVHIDAKSSSPALISEPIEIATVNADGPRPLTYAPPSYQNVNPTTRRDDSMRITLMSGGLDQIF</sequence>
<protein>
    <recommendedName>
        <fullName evidence="4">Arrestin-like N-terminal domain-containing protein</fullName>
    </recommendedName>
</protein>
<dbReference type="AlphaFoldDB" id="A0A4S8L6D9"/>
<gene>
    <name evidence="2" type="ORF">K435DRAFT_783908</name>
</gene>
<feature type="compositionally biased region" description="Low complexity" evidence="1">
    <location>
        <begin position="56"/>
        <end position="80"/>
    </location>
</feature>
<proteinExistence type="predicted"/>
<dbReference type="Proteomes" id="UP000297245">
    <property type="component" value="Unassembled WGS sequence"/>
</dbReference>
<evidence type="ECO:0000313" key="2">
    <source>
        <dbReference type="EMBL" id="THU84189.1"/>
    </source>
</evidence>